<keyword evidence="2" id="KW-1185">Reference proteome</keyword>
<proteinExistence type="predicted"/>
<reference evidence="1" key="2">
    <citation type="submission" date="2015-06" db="UniProtKB">
        <authorList>
            <consortium name="EnsemblPlants"/>
        </authorList>
    </citation>
    <scope>IDENTIFICATION</scope>
    <source>
        <strain evidence="1">DM1-3 516 R44</strain>
    </source>
</reference>
<dbReference type="AlphaFoldDB" id="M1D759"/>
<evidence type="ECO:0000313" key="2">
    <source>
        <dbReference type="Proteomes" id="UP000011115"/>
    </source>
</evidence>
<reference evidence="2" key="1">
    <citation type="journal article" date="2011" name="Nature">
        <title>Genome sequence and analysis of the tuber crop potato.</title>
        <authorList>
            <consortium name="The Potato Genome Sequencing Consortium"/>
        </authorList>
    </citation>
    <scope>NUCLEOTIDE SEQUENCE [LARGE SCALE GENOMIC DNA]</scope>
    <source>
        <strain evidence="2">cv. DM1-3 516 R44</strain>
    </source>
</reference>
<name>M1D759_SOLTU</name>
<sequence>MQNFYFKFLHQNSKTRHQKLKIVKSRRPEHEEYSSWNKIKRSRRKKLTQKVRLEL</sequence>
<dbReference type="InParanoid" id="M1D759"/>
<organism evidence="1 2">
    <name type="scientific">Solanum tuberosum</name>
    <name type="common">Potato</name>
    <dbReference type="NCBI Taxonomy" id="4113"/>
    <lineage>
        <taxon>Eukaryota</taxon>
        <taxon>Viridiplantae</taxon>
        <taxon>Streptophyta</taxon>
        <taxon>Embryophyta</taxon>
        <taxon>Tracheophyta</taxon>
        <taxon>Spermatophyta</taxon>
        <taxon>Magnoliopsida</taxon>
        <taxon>eudicotyledons</taxon>
        <taxon>Gunneridae</taxon>
        <taxon>Pentapetalae</taxon>
        <taxon>asterids</taxon>
        <taxon>lamiids</taxon>
        <taxon>Solanales</taxon>
        <taxon>Solanaceae</taxon>
        <taxon>Solanoideae</taxon>
        <taxon>Solaneae</taxon>
        <taxon>Solanum</taxon>
    </lineage>
</organism>
<dbReference type="EnsemblPlants" id="PGSC0003DMT400083798">
    <property type="protein sequence ID" value="PGSC0003DMT400083798"/>
    <property type="gene ID" value="PGSC0003DMG400033596"/>
</dbReference>
<dbReference type="PaxDb" id="4113-PGSC0003DMT400083798"/>
<protein>
    <submittedName>
        <fullName evidence="1">Uncharacterized protein</fullName>
    </submittedName>
</protein>
<dbReference type="HOGENOM" id="CLU_3036123_0_0_1"/>
<dbReference type="Proteomes" id="UP000011115">
    <property type="component" value="Unassembled WGS sequence"/>
</dbReference>
<evidence type="ECO:0000313" key="1">
    <source>
        <dbReference type="EnsemblPlants" id="PGSC0003DMT400083798"/>
    </source>
</evidence>
<dbReference type="Gramene" id="PGSC0003DMT400083798">
    <property type="protein sequence ID" value="PGSC0003DMT400083798"/>
    <property type="gene ID" value="PGSC0003DMG400033596"/>
</dbReference>
<accession>M1D759</accession>